<dbReference type="EMBL" id="JARK01000371">
    <property type="protein sequence ID" value="EYC37694.1"/>
    <property type="molecule type" value="Genomic_DNA"/>
</dbReference>
<keyword evidence="2" id="KW-1185">Reference proteome</keyword>
<proteinExistence type="predicted"/>
<evidence type="ECO:0000313" key="1">
    <source>
        <dbReference type="EMBL" id="EYC37694.1"/>
    </source>
</evidence>
<dbReference type="Proteomes" id="UP000024635">
    <property type="component" value="Unassembled WGS sequence"/>
</dbReference>
<gene>
    <name evidence="1" type="primary">Acey_s0771.g2218</name>
    <name evidence="1" type="ORF">Y032_0771g2218</name>
</gene>
<reference evidence="2" key="1">
    <citation type="journal article" date="2015" name="Nat. Genet.">
        <title>The genome and transcriptome of the zoonotic hookworm Ancylostoma ceylanicum identify infection-specific gene families.</title>
        <authorList>
            <person name="Schwarz E.M."/>
            <person name="Hu Y."/>
            <person name="Antoshechkin I."/>
            <person name="Miller M.M."/>
            <person name="Sternberg P.W."/>
            <person name="Aroian R.V."/>
        </authorList>
    </citation>
    <scope>NUCLEOTIDE SEQUENCE</scope>
    <source>
        <strain evidence="2">HY135</strain>
    </source>
</reference>
<accession>A0A016WCY9</accession>
<dbReference type="OrthoDB" id="10544067at2759"/>
<dbReference type="AlphaFoldDB" id="A0A016WCY9"/>
<protein>
    <submittedName>
        <fullName evidence="1">Uncharacterized protein</fullName>
    </submittedName>
</protein>
<feature type="non-terminal residue" evidence="1">
    <location>
        <position position="1"/>
    </location>
</feature>
<name>A0A016WCY9_9BILA</name>
<evidence type="ECO:0000313" key="2">
    <source>
        <dbReference type="Proteomes" id="UP000024635"/>
    </source>
</evidence>
<comment type="caution">
    <text evidence="1">The sequence shown here is derived from an EMBL/GenBank/DDBJ whole genome shotgun (WGS) entry which is preliminary data.</text>
</comment>
<sequence length="48" mass="5767">FAVIACSDFRACMEQAESSYWICKPKVCSKIRKTKRHFRCFDFLFHCK</sequence>
<organism evidence="1 2">
    <name type="scientific">Ancylostoma ceylanicum</name>
    <dbReference type="NCBI Taxonomy" id="53326"/>
    <lineage>
        <taxon>Eukaryota</taxon>
        <taxon>Metazoa</taxon>
        <taxon>Ecdysozoa</taxon>
        <taxon>Nematoda</taxon>
        <taxon>Chromadorea</taxon>
        <taxon>Rhabditida</taxon>
        <taxon>Rhabditina</taxon>
        <taxon>Rhabditomorpha</taxon>
        <taxon>Strongyloidea</taxon>
        <taxon>Ancylostomatidae</taxon>
        <taxon>Ancylostomatinae</taxon>
        <taxon>Ancylostoma</taxon>
    </lineage>
</organism>